<evidence type="ECO:0000256" key="2">
    <source>
        <dbReference type="ARBA" id="ARBA00022475"/>
    </source>
</evidence>
<dbReference type="NCBIfam" id="TIGR04408">
    <property type="entry name" value="LptG_lptG"/>
    <property type="match status" value="1"/>
</dbReference>
<keyword evidence="4 6" id="KW-1133">Transmembrane helix</keyword>
<dbReference type="GO" id="GO:0015920">
    <property type="term" value="P:lipopolysaccharide transport"/>
    <property type="evidence" value="ECO:0007669"/>
    <property type="project" value="TreeGrafter"/>
</dbReference>
<keyword evidence="3 6" id="KW-0812">Transmembrane</keyword>
<dbReference type="Pfam" id="PF03739">
    <property type="entry name" value="LptF_LptG"/>
    <property type="match status" value="1"/>
</dbReference>
<comment type="subcellular location">
    <subcellularLocation>
        <location evidence="1">Cell membrane</location>
        <topology evidence="1">Multi-pass membrane protein</topology>
    </subcellularLocation>
</comment>
<evidence type="ECO:0000256" key="3">
    <source>
        <dbReference type="ARBA" id="ARBA00022692"/>
    </source>
</evidence>
<gene>
    <name evidence="7" type="primary">lptG</name>
    <name evidence="7" type="ORF">JSE7799_02367</name>
</gene>
<keyword evidence="8" id="KW-1185">Reference proteome</keyword>
<accession>A0A0M7BA83</accession>
<dbReference type="PANTHER" id="PTHR33529:SF2">
    <property type="entry name" value="LIPOPOLYSACCHARIDE EXPORT SYSTEM PERMEASE PROTEIN LPTG"/>
    <property type="match status" value="1"/>
</dbReference>
<name>A0A0M7BA83_9RHOB</name>
<feature type="transmembrane region" description="Helical" evidence="6">
    <location>
        <begin position="312"/>
        <end position="331"/>
    </location>
</feature>
<dbReference type="OrthoDB" id="9798468at2"/>
<keyword evidence="5 6" id="KW-0472">Membrane</keyword>
<feature type="transmembrane region" description="Helical" evidence="6">
    <location>
        <begin position="59"/>
        <end position="79"/>
    </location>
</feature>
<feature type="transmembrane region" description="Helical" evidence="6">
    <location>
        <begin position="278"/>
        <end position="300"/>
    </location>
</feature>
<dbReference type="RefSeq" id="WP_055663843.1">
    <property type="nucleotide sequence ID" value="NZ_CYPR01000160.1"/>
</dbReference>
<evidence type="ECO:0000313" key="7">
    <source>
        <dbReference type="EMBL" id="CUH39640.1"/>
    </source>
</evidence>
<dbReference type="InterPro" id="IPR030923">
    <property type="entry name" value="LptG"/>
</dbReference>
<dbReference type="STRING" id="313367.JSE7799_02367"/>
<evidence type="ECO:0000256" key="1">
    <source>
        <dbReference type="ARBA" id="ARBA00004651"/>
    </source>
</evidence>
<evidence type="ECO:0000256" key="5">
    <source>
        <dbReference type="ARBA" id="ARBA00023136"/>
    </source>
</evidence>
<organism evidence="7 8">
    <name type="scientific">Jannaschia seosinensis</name>
    <dbReference type="NCBI Taxonomy" id="313367"/>
    <lineage>
        <taxon>Bacteria</taxon>
        <taxon>Pseudomonadati</taxon>
        <taxon>Pseudomonadota</taxon>
        <taxon>Alphaproteobacteria</taxon>
        <taxon>Rhodobacterales</taxon>
        <taxon>Roseobacteraceae</taxon>
        <taxon>Jannaschia</taxon>
    </lineage>
</organism>
<proteinExistence type="predicted"/>
<feature type="transmembrane region" description="Helical" evidence="6">
    <location>
        <begin position="99"/>
        <end position="121"/>
    </location>
</feature>
<dbReference type="GO" id="GO:0043190">
    <property type="term" value="C:ATP-binding cassette (ABC) transporter complex"/>
    <property type="evidence" value="ECO:0007669"/>
    <property type="project" value="InterPro"/>
</dbReference>
<feature type="transmembrane region" description="Helical" evidence="6">
    <location>
        <begin position="343"/>
        <end position="364"/>
    </location>
</feature>
<protein>
    <submittedName>
        <fullName evidence="7">Lipopolysaccharide export system permease protein LptG</fullName>
    </submittedName>
</protein>
<feature type="transmembrane region" description="Helical" evidence="6">
    <location>
        <begin position="12"/>
        <end position="29"/>
    </location>
</feature>
<dbReference type="PANTHER" id="PTHR33529">
    <property type="entry name" value="SLR0882 PROTEIN-RELATED"/>
    <property type="match status" value="1"/>
</dbReference>
<dbReference type="GO" id="GO:0055085">
    <property type="term" value="P:transmembrane transport"/>
    <property type="evidence" value="ECO:0007669"/>
    <property type="project" value="InterPro"/>
</dbReference>
<evidence type="ECO:0000256" key="4">
    <source>
        <dbReference type="ARBA" id="ARBA00022989"/>
    </source>
</evidence>
<reference evidence="7" key="1">
    <citation type="submission" date="2015-09" db="EMBL/GenBank/DDBJ databases">
        <authorList>
            <person name="Jackson K.R."/>
            <person name="Lunt B.L."/>
            <person name="Fisher J.N.B."/>
            <person name="Gardner A.V."/>
            <person name="Bailey M.E."/>
            <person name="Deus L.M."/>
            <person name="Earl A.S."/>
            <person name="Gibby P.D."/>
            <person name="Hartmann K.A."/>
            <person name="Liu J.E."/>
            <person name="Manci A.M."/>
            <person name="Nielsen D.A."/>
            <person name="Solomon M.B."/>
            <person name="Breakwell D.P."/>
            <person name="Burnett S.H."/>
            <person name="Grose J.H."/>
        </authorList>
    </citation>
    <scope>NUCLEOTIDE SEQUENCE [LARGE SCALE GENOMIC DNA]</scope>
    <source>
        <strain evidence="7">CECT 7799</strain>
    </source>
</reference>
<dbReference type="EMBL" id="CYPR01000160">
    <property type="protein sequence ID" value="CUH39640.1"/>
    <property type="molecule type" value="Genomic_DNA"/>
</dbReference>
<dbReference type="AlphaFoldDB" id="A0A0M7BA83"/>
<evidence type="ECO:0000256" key="6">
    <source>
        <dbReference type="SAM" id="Phobius"/>
    </source>
</evidence>
<dbReference type="Proteomes" id="UP000049455">
    <property type="component" value="Unassembled WGS sequence"/>
</dbReference>
<keyword evidence="2" id="KW-1003">Cell membrane</keyword>
<sequence length="367" mass="39296">MILSRYLARRFAWLVFIVSLVFTGLLVPIDLMEQLRRLGDDGAGVGDGLRLALLNLPAALYQILPLIVILSTLALFLSLARSSELVVIRAAGRSGFRAVWAPVAAALMLGVAALAVVNPIVAATQGIYEREVAQWRTGGGTSSILSVSEEGVWLRQGDGSGQTVIRAARSSLDGTILFDATFIVFDADGTPIERIDVARAELTERGWLLEDAKRWPLGVSANPERGSLNVRQMTLASTLTRAQIRDSFGVPSSIPIFQLPGFIAQLDAAGFSGRTHRVWLQMELANPIMLAAMVMIGAAFSMRHARAGRSGVMVLTALLLGFGVFFLRNFAQVLGENGQIPVVLAAWAPPVAAILLASGIILQLEDG</sequence>
<dbReference type="InterPro" id="IPR005495">
    <property type="entry name" value="LptG/LptF_permease"/>
</dbReference>
<evidence type="ECO:0000313" key="8">
    <source>
        <dbReference type="Proteomes" id="UP000049455"/>
    </source>
</evidence>